<keyword evidence="1" id="KW-1133">Transmembrane helix</keyword>
<organism evidence="2 3">
    <name type="scientific">Araneus ventricosus</name>
    <name type="common">Orbweaver spider</name>
    <name type="synonym">Epeira ventricosa</name>
    <dbReference type="NCBI Taxonomy" id="182803"/>
    <lineage>
        <taxon>Eukaryota</taxon>
        <taxon>Metazoa</taxon>
        <taxon>Ecdysozoa</taxon>
        <taxon>Arthropoda</taxon>
        <taxon>Chelicerata</taxon>
        <taxon>Arachnida</taxon>
        <taxon>Araneae</taxon>
        <taxon>Araneomorphae</taxon>
        <taxon>Entelegynae</taxon>
        <taxon>Araneoidea</taxon>
        <taxon>Araneidae</taxon>
        <taxon>Araneus</taxon>
    </lineage>
</organism>
<evidence type="ECO:0000313" key="3">
    <source>
        <dbReference type="Proteomes" id="UP000499080"/>
    </source>
</evidence>
<keyword evidence="3" id="KW-1185">Reference proteome</keyword>
<gene>
    <name evidence="2" type="ORF">AVEN_52780_1</name>
</gene>
<protein>
    <submittedName>
        <fullName evidence="2">Uncharacterized protein</fullName>
    </submittedName>
</protein>
<evidence type="ECO:0000256" key="1">
    <source>
        <dbReference type="SAM" id="Phobius"/>
    </source>
</evidence>
<keyword evidence="1" id="KW-0812">Transmembrane</keyword>
<comment type="caution">
    <text evidence="2">The sequence shown here is derived from an EMBL/GenBank/DDBJ whole genome shotgun (WGS) entry which is preliminary data.</text>
</comment>
<sequence>MLPLTCLSIQGPVNNSRCNSSSSETGVLVAVTGHGPTPPGGVHTITGGVTPSHHYCTLRRSENLLTYLAASHPRTRCPPGNVAYSVTVSLLLAVYITVLIPLLCDHR</sequence>
<feature type="transmembrane region" description="Helical" evidence="1">
    <location>
        <begin position="82"/>
        <end position="104"/>
    </location>
</feature>
<dbReference type="AlphaFoldDB" id="A0A4Y2CXY8"/>
<proteinExistence type="predicted"/>
<reference evidence="2 3" key="1">
    <citation type="journal article" date="2019" name="Sci. Rep.">
        <title>Orb-weaving spider Araneus ventricosus genome elucidates the spidroin gene catalogue.</title>
        <authorList>
            <person name="Kono N."/>
            <person name="Nakamura H."/>
            <person name="Ohtoshi R."/>
            <person name="Moran D.A.P."/>
            <person name="Shinohara A."/>
            <person name="Yoshida Y."/>
            <person name="Fujiwara M."/>
            <person name="Mori M."/>
            <person name="Tomita M."/>
            <person name="Arakawa K."/>
        </authorList>
    </citation>
    <scope>NUCLEOTIDE SEQUENCE [LARGE SCALE GENOMIC DNA]</scope>
</reference>
<keyword evidence="1" id="KW-0472">Membrane</keyword>
<dbReference type="Proteomes" id="UP000499080">
    <property type="component" value="Unassembled WGS sequence"/>
</dbReference>
<evidence type="ECO:0000313" key="2">
    <source>
        <dbReference type="EMBL" id="GBM08707.1"/>
    </source>
</evidence>
<accession>A0A4Y2CXY8</accession>
<name>A0A4Y2CXY8_ARAVE</name>
<dbReference type="EMBL" id="BGPR01000260">
    <property type="protein sequence ID" value="GBM08707.1"/>
    <property type="molecule type" value="Genomic_DNA"/>
</dbReference>